<evidence type="ECO:0000313" key="3">
    <source>
        <dbReference type="EMBL" id="MBL3688554.1"/>
    </source>
</evidence>
<dbReference type="PANTHER" id="PTHR10907:SF47">
    <property type="entry name" value="REGUCALCIN"/>
    <property type="match status" value="1"/>
</dbReference>
<dbReference type="Gene3D" id="2.120.10.30">
    <property type="entry name" value="TolB, C-terminal domain"/>
    <property type="match status" value="1"/>
</dbReference>
<feature type="domain" description="SMP-30/Gluconolactonase/LRE-like region" evidence="2">
    <location>
        <begin position="24"/>
        <end position="252"/>
    </location>
</feature>
<accession>A0ABS1SKP4</accession>
<gene>
    <name evidence="3" type="ORF">D3226_01080</name>
</gene>
<name>A0ABS1SKP4_9MICO</name>
<evidence type="ECO:0000313" key="4">
    <source>
        <dbReference type="Proteomes" id="UP001646141"/>
    </source>
</evidence>
<dbReference type="PRINTS" id="PR01790">
    <property type="entry name" value="SMP30FAMILY"/>
</dbReference>
<evidence type="ECO:0000259" key="2">
    <source>
        <dbReference type="Pfam" id="PF08450"/>
    </source>
</evidence>
<dbReference type="SUPFAM" id="SSF63829">
    <property type="entry name" value="Calcium-dependent phosphotriesterase"/>
    <property type="match status" value="1"/>
</dbReference>
<dbReference type="EMBL" id="QYAD01000001">
    <property type="protein sequence ID" value="MBL3688554.1"/>
    <property type="molecule type" value="Genomic_DNA"/>
</dbReference>
<evidence type="ECO:0000256" key="1">
    <source>
        <dbReference type="ARBA" id="ARBA00008853"/>
    </source>
</evidence>
<dbReference type="InterPro" id="IPR013658">
    <property type="entry name" value="SGL"/>
</dbReference>
<protein>
    <recommendedName>
        <fullName evidence="2">SMP-30/Gluconolactonase/LRE-like region domain-containing protein</fullName>
    </recommendedName>
</protein>
<comment type="similarity">
    <text evidence="1">Belongs to the SMP-30/CGR1 family.</text>
</comment>
<dbReference type="PANTHER" id="PTHR10907">
    <property type="entry name" value="REGUCALCIN"/>
    <property type="match status" value="1"/>
</dbReference>
<comment type="caution">
    <text evidence="3">The sequence shown here is derived from an EMBL/GenBank/DDBJ whole genome shotgun (WGS) entry which is preliminary data.</text>
</comment>
<dbReference type="InterPro" id="IPR011042">
    <property type="entry name" value="6-blade_b-propeller_TolB-like"/>
</dbReference>
<proteinExistence type="inferred from homology"/>
<keyword evidence="4" id="KW-1185">Reference proteome</keyword>
<dbReference type="InterPro" id="IPR005511">
    <property type="entry name" value="SMP-30"/>
</dbReference>
<organism evidence="3 4">
    <name type="scientific">Leucobacter chromiireducens subsp. chromiireducens</name>
    <dbReference type="NCBI Taxonomy" id="660067"/>
    <lineage>
        <taxon>Bacteria</taxon>
        <taxon>Bacillati</taxon>
        <taxon>Actinomycetota</taxon>
        <taxon>Actinomycetes</taxon>
        <taxon>Micrococcales</taxon>
        <taxon>Microbacteriaceae</taxon>
        <taxon>Leucobacter</taxon>
    </lineage>
</organism>
<dbReference type="RefSeq" id="WP_202380590.1">
    <property type="nucleotide sequence ID" value="NZ_BAAAMA010000003.1"/>
</dbReference>
<reference evidence="3 4" key="1">
    <citation type="submission" date="2018-09" db="EMBL/GenBank/DDBJ databases">
        <title>Comparative genomics of Leucobacter spp.</title>
        <authorList>
            <person name="Reis A.C."/>
            <person name="Kolvenbach B.A."/>
            <person name="Corvini P.F.X."/>
            <person name="Nunes O.C."/>
        </authorList>
    </citation>
    <scope>NUCLEOTIDE SEQUENCE [LARGE SCALE GENOMIC DNA]</scope>
    <source>
        <strain evidence="3 4">L-1</strain>
    </source>
</reference>
<dbReference type="Proteomes" id="UP001646141">
    <property type="component" value="Unassembled WGS sequence"/>
</dbReference>
<sequence>MRAVWPAGAEATASDLAGPRGLQLPESPRVSADGRTLWFVDITAQQLWRVPIARLHDRAAYESRELLGEPGFVAPDAHADGIVTVGLPDGLYRFDWVSGELQLARALPAAEVPVRINDGAVAADGAVWFGTMNLRAEDPPAGVLYRAAGGEVAALDAPVACWNGIGWRPDGGETYVTDTLGGEIRRYSAHGEPLGRFPVPGADSSVLPDGLIVDDSGALWSAMWGGGAVLRLRDGRAVGAIRVPGARPSALAELPDGGLVITRAADDAGDGALAVVSAADVARVRAAEGAPASR</sequence>
<dbReference type="Pfam" id="PF08450">
    <property type="entry name" value="SGL"/>
    <property type="match status" value="1"/>
</dbReference>